<organism evidence="3 4">
    <name type="scientific">Enterococcus thailandicus</name>
    <dbReference type="NCBI Taxonomy" id="417368"/>
    <lineage>
        <taxon>Bacteria</taxon>
        <taxon>Bacillati</taxon>
        <taxon>Bacillota</taxon>
        <taxon>Bacilli</taxon>
        <taxon>Lactobacillales</taxon>
        <taxon>Enterococcaceae</taxon>
        <taxon>Enterococcus</taxon>
    </lineage>
</organism>
<sequence>MKKLLAIFTLGLVLFTLTGCNMLGGSNQSTNETTESSTLKAEKTDISNSVYSLKMRKNMNLVSGKITFTDDKMEWLRTYNEDSTTSSETSENITLTSIKIDTKGDSYTITGMADKKEVSVVFTKIGNYQIKDEDGNVYSI</sequence>
<dbReference type="PROSITE" id="PS51257">
    <property type="entry name" value="PROKAR_LIPOPROTEIN"/>
    <property type="match status" value="1"/>
</dbReference>
<dbReference type="OrthoDB" id="2187094at2"/>
<keyword evidence="1" id="KW-0732">Signal</keyword>
<evidence type="ECO:0000256" key="1">
    <source>
        <dbReference type="SAM" id="SignalP"/>
    </source>
</evidence>
<dbReference type="AlphaFoldDB" id="A0A179EPZ9"/>
<name>A0A179EPZ9_ENTTH</name>
<evidence type="ECO:0000313" key="5">
    <source>
        <dbReference type="Proteomes" id="UP000321361"/>
    </source>
</evidence>
<dbReference type="GeneID" id="77486439"/>
<keyword evidence="4" id="KW-1185">Reference proteome</keyword>
<dbReference type="RefSeq" id="WP_067485270.1">
    <property type="nucleotide sequence ID" value="NZ_BJUG01000001.1"/>
</dbReference>
<dbReference type="EMBL" id="LWMN01000017">
    <property type="protein sequence ID" value="OAQ54903.1"/>
    <property type="molecule type" value="Genomic_DNA"/>
</dbReference>
<evidence type="ECO:0000313" key="3">
    <source>
        <dbReference type="EMBL" id="OAQ54903.1"/>
    </source>
</evidence>
<dbReference type="Proteomes" id="UP000321361">
    <property type="component" value="Unassembled WGS sequence"/>
</dbReference>
<reference evidence="3 4" key="1">
    <citation type="submission" date="2016-04" db="EMBL/GenBank/DDBJ databases">
        <title>Draft genome of an Enterococcus thailandicus strain isolated from bovine feces.</title>
        <authorList>
            <person name="Beukers A.G."/>
            <person name="Zaheer R."/>
            <person name="Goji N."/>
            <person name="Cook S.R."/>
            <person name="Amoako K."/>
            <person name="Chaves A.V."/>
            <person name="Ward M.P."/>
            <person name="Mcallister T.A."/>
        </authorList>
    </citation>
    <scope>NUCLEOTIDE SEQUENCE [LARGE SCALE GENOMIC DNA]</scope>
    <source>
        <strain evidence="3 4">F0711D 46</strain>
    </source>
</reference>
<evidence type="ECO:0000313" key="2">
    <source>
        <dbReference type="EMBL" id="GEK35993.1"/>
    </source>
</evidence>
<feature type="chain" id="PRO_5044057471" description="Lipoprotein" evidence="1">
    <location>
        <begin position="20"/>
        <end position="140"/>
    </location>
</feature>
<protein>
    <recommendedName>
        <fullName evidence="6">Lipoprotein</fullName>
    </recommendedName>
</protein>
<gene>
    <name evidence="3" type="ORF">A6E74_11050</name>
    <name evidence="2" type="ORF">ETH01_02800</name>
</gene>
<evidence type="ECO:0000313" key="4">
    <source>
        <dbReference type="Proteomes" id="UP000078516"/>
    </source>
</evidence>
<dbReference type="EMBL" id="BJUG01000001">
    <property type="protein sequence ID" value="GEK35993.1"/>
    <property type="molecule type" value="Genomic_DNA"/>
</dbReference>
<reference evidence="2 5" key="2">
    <citation type="submission" date="2019-07" db="EMBL/GenBank/DDBJ databases">
        <title>Whole genome shotgun sequence of Enterococcus thailandicus NBRC 101867.</title>
        <authorList>
            <person name="Hosoyama A."/>
            <person name="Uohara A."/>
            <person name="Ohji S."/>
            <person name="Ichikawa N."/>
        </authorList>
    </citation>
    <scope>NUCLEOTIDE SEQUENCE [LARGE SCALE GENOMIC DNA]</scope>
    <source>
        <strain evidence="2 5">NBRC 101867</strain>
    </source>
</reference>
<evidence type="ECO:0008006" key="6">
    <source>
        <dbReference type="Google" id="ProtNLM"/>
    </source>
</evidence>
<dbReference type="Proteomes" id="UP000078516">
    <property type="component" value="Unassembled WGS sequence"/>
</dbReference>
<proteinExistence type="predicted"/>
<dbReference type="KEGG" id="eth:CK496_02155"/>
<feature type="signal peptide" evidence="1">
    <location>
        <begin position="1"/>
        <end position="19"/>
    </location>
</feature>
<comment type="caution">
    <text evidence="3">The sequence shown here is derived from an EMBL/GenBank/DDBJ whole genome shotgun (WGS) entry which is preliminary data.</text>
</comment>
<accession>A0A179EPZ9</accession>